<dbReference type="OrthoDB" id="16434at2759"/>
<dbReference type="GO" id="GO:0003735">
    <property type="term" value="F:structural constituent of ribosome"/>
    <property type="evidence" value="ECO:0007669"/>
    <property type="project" value="InterPro"/>
</dbReference>
<accession>A0A9P5YJS8</accession>
<evidence type="ECO:0000313" key="1">
    <source>
        <dbReference type="EMBL" id="KAF9468890.1"/>
    </source>
</evidence>
<organism evidence="1 2">
    <name type="scientific">Collybia nuda</name>
    <dbReference type="NCBI Taxonomy" id="64659"/>
    <lineage>
        <taxon>Eukaryota</taxon>
        <taxon>Fungi</taxon>
        <taxon>Dikarya</taxon>
        <taxon>Basidiomycota</taxon>
        <taxon>Agaricomycotina</taxon>
        <taxon>Agaricomycetes</taxon>
        <taxon>Agaricomycetidae</taxon>
        <taxon>Agaricales</taxon>
        <taxon>Tricholomatineae</taxon>
        <taxon>Clitocybaceae</taxon>
        <taxon>Collybia</taxon>
    </lineage>
</organism>
<dbReference type="EMBL" id="MU150231">
    <property type="protein sequence ID" value="KAF9468890.1"/>
    <property type="molecule type" value="Genomic_DNA"/>
</dbReference>
<dbReference type="InterPro" id="IPR032053">
    <property type="entry name" value="Ribosomal_mS34"/>
</dbReference>
<dbReference type="GO" id="GO:0005739">
    <property type="term" value="C:mitochondrion"/>
    <property type="evidence" value="ECO:0007669"/>
    <property type="project" value="InterPro"/>
</dbReference>
<evidence type="ECO:0000313" key="2">
    <source>
        <dbReference type="Proteomes" id="UP000807353"/>
    </source>
</evidence>
<dbReference type="AlphaFoldDB" id="A0A9P5YJS8"/>
<protein>
    <submittedName>
        <fullName evidence="1">Uncharacterized protein</fullName>
    </submittedName>
</protein>
<name>A0A9P5YJS8_9AGAR</name>
<dbReference type="Proteomes" id="UP000807353">
    <property type="component" value="Unassembled WGS sequence"/>
</dbReference>
<keyword evidence="2" id="KW-1185">Reference proteome</keyword>
<proteinExistence type="predicted"/>
<dbReference type="Pfam" id="PF16053">
    <property type="entry name" value="MRP-S34"/>
    <property type="match status" value="1"/>
</dbReference>
<comment type="caution">
    <text evidence="1">The sequence shown here is derived from an EMBL/GenBank/DDBJ whole genome shotgun (WGS) entry which is preliminary data.</text>
</comment>
<reference evidence="1" key="1">
    <citation type="submission" date="2020-11" db="EMBL/GenBank/DDBJ databases">
        <authorList>
            <consortium name="DOE Joint Genome Institute"/>
            <person name="Ahrendt S."/>
            <person name="Riley R."/>
            <person name="Andreopoulos W."/>
            <person name="Labutti K."/>
            <person name="Pangilinan J."/>
            <person name="Ruiz-Duenas F.J."/>
            <person name="Barrasa J.M."/>
            <person name="Sanchez-Garcia M."/>
            <person name="Camarero S."/>
            <person name="Miyauchi S."/>
            <person name="Serrano A."/>
            <person name="Linde D."/>
            <person name="Babiker R."/>
            <person name="Drula E."/>
            <person name="Ayuso-Fernandez I."/>
            <person name="Pacheco R."/>
            <person name="Padilla G."/>
            <person name="Ferreira P."/>
            <person name="Barriuso J."/>
            <person name="Kellner H."/>
            <person name="Castanera R."/>
            <person name="Alfaro M."/>
            <person name="Ramirez L."/>
            <person name="Pisabarro A.G."/>
            <person name="Kuo A."/>
            <person name="Tritt A."/>
            <person name="Lipzen A."/>
            <person name="He G."/>
            <person name="Yan M."/>
            <person name="Ng V."/>
            <person name="Cullen D."/>
            <person name="Martin F."/>
            <person name="Rosso M.-N."/>
            <person name="Henrissat B."/>
            <person name="Hibbett D."/>
            <person name="Martinez A.T."/>
            <person name="Grigoriev I.V."/>
        </authorList>
    </citation>
    <scope>NUCLEOTIDE SEQUENCE</scope>
    <source>
        <strain evidence="1">CBS 247.69</strain>
    </source>
</reference>
<sequence length="122" mass="13665">MLATAVRCTNVARSLQKLLPKELPPALAARPGNLYEVISRTPSGGVGKIVHQTRWDNKQISDSYWLVTRSKFKCEGKHGKAWGFLFWKDRPVSVQEERIRGALKYTWAEGPSGASKQPKTAQ</sequence>
<gene>
    <name evidence="1" type="ORF">BDZ94DRAFT_1286824</name>
</gene>